<evidence type="ECO:0000313" key="2">
    <source>
        <dbReference type="Proteomes" id="UP001324115"/>
    </source>
</evidence>
<dbReference type="AlphaFoldDB" id="A0AAN7FI74"/>
<proteinExistence type="predicted"/>
<evidence type="ECO:0000313" key="1">
    <source>
        <dbReference type="EMBL" id="KAK4594045.1"/>
    </source>
</evidence>
<dbReference type="EMBL" id="JAXUIC010000004">
    <property type="protein sequence ID" value="KAK4594045.1"/>
    <property type="molecule type" value="Genomic_DNA"/>
</dbReference>
<organism evidence="1 2">
    <name type="scientific">Quercus rubra</name>
    <name type="common">Northern red oak</name>
    <name type="synonym">Quercus borealis</name>
    <dbReference type="NCBI Taxonomy" id="3512"/>
    <lineage>
        <taxon>Eukaryota</taxon>
        <taxon>Viridiplantae</taxon>
        <taxon>Streptophyta</taxon>
        <taxon>Embryophyta</taxon>
        <taxon>Tracheophyta</taxon>
        <taxon>Spermatophyta</taxon>
        <taxon>Magnoliopsida</taxon>
        <taxon>eudicotyledons</taxon>
        <taxon>Gunneridae</taxon>
        <taxon>Pentapetalae</taxon>
        <taxon>rosids</taxon>
        <taxon>fabids</taxon>
        <taxon>Fagales</taxon>
        <taxon>Fagaceae</taxon>
        <taxon>Quercus</taxon>
    </lineage>
</organism>
<sequence length="87" mass="9867">MAIRCCKLFGSMQGNFWRNTMKPFFDASHGGSGECMTVDELEQGKQWLSDTFHLIRCEDDSLSSINWILNLARAVVLRHGVRGHAHT</sequence>
<protein>
    <submittedName>
        <fullName evidence="1">Uncharacterized protein</fullName>
    </submittedName>
</protein>
<comment type="caution">
    <text evidence="1">The sequence shown here is derived from an EMBL/GenBank/DDBJ whole genome shotgun (WGS) entry which is preliminary data.</text>
</comment>
<gene>
    <name evidence="1" type="ORF">RGQ29_017930</name>
</gene>
<accession>A0AAN7FI74</accession>
<reference evidence="1 2" key="1">
    <citation type="journal article" date="2023" name="G3 (Bethesda)">
        <title>A haplotype-resolved chromosome-scale genome for Quercus rubra L. provides insights into the genetics of adaptive traits for red oak species.</title>
        <authorList>
            <person name="Kapoor B."/>
            <person name="Jenkins J."/>
            <person name="Schmutz J."/>
            <person name="Zhebentyayeva T."/>
            <person name="Kuelheim C."/>
            <person name="Coggeshall M."/>
            <person name="Heim C."/>
            <person name="Lasky J.R."/>
            <person name="Leites L."/>
            <person name="Islam-Faridi N."/>
            <person name="Romero-Severson J."/>
            <person name="DeLeo V.L."/>
            <person name="Lucas S.M."/>
            <person name="Lazic D."/>
            <person name="Gailing O."/>
            <person name="Carlson J."/>
            <person name="Staton M."/>
        </authorList>
    </citation>
    <scope>NUCLEOTIDE SEQUENCE [LARGE SCALE GENOMIC DNA]</scope>
    <source>
        <strain evidence="1">Pseudo-F2</strain>
    </source>
</reference>
<name>A0AAN7FI74_QUERU</name>
<dbReference type="Proteomes" id="UP001324115">
    <property type="component" value="Unassembled WGS sequence"/>
</dbReference>
<keyword evidence="2" id="KW-1185">Reference proteome</keyword>